<name>A0ABQ9KJ56_HEVBR</name>
<dbReference type="Proteomes" id="UP001174677">
    <property type="component" value="Chromosome 17"/>
</dbReference>
<sequence length="91" mass="10450">MTDVILHIYDVTNSGSEKTNNTIMQINQIFKDGVGLGRIFHSAVQVHGNDEWLLGFANIELEFLVALLERTQCMHIVRALYWEKLTFLSLK</sequence>
<protein>
    <submittedName>
        <fullName evidence="1">Uncharacterized protein</fullName>
    </submittedName>
</protein>
<dbReference type="EMBL" id="JARPOI010000017">
    <property type="protein sequence ID" value="KAJ9139850.1"/>
    <property type="molecule type" value="Genomic_DNA"/>
</dbReference>
<accession>A0ABQ9KJ56</accession>
<proteinExistence type="predicted"/>
<evidence type="ECO:0000313" key="2">
    <source>
        <dbReference type="Proteomes" id="UP001174677"/>
    </source>
</evidence>
<dbReference type="Gene3D" id="3.90.1720.30">
    <property type="entry name" value="PPPDE domains"/>
    <property type="match status" value="1"/>
</dbReference>
<comment type="caution">
    <text evidence="1">The sequence shown here is derived from an EMBL/GenBank/DDBJ whole genome shotgun (WGS) entry which is preliminary data.</text>
</comment>
<keyword evidence="2" id="KW-1185">Reference proteome</keyword>
<gene>
    <name evidence="1" type="ORF">P3X46_030547</name>
</gene>
<reference evidence="1" key="1">
    <citation type="journal article" date="2023" name="Plant Biotechnol. J.">
        <title>Chromosome-level wild Hevea brasiliensis genome provides new tools for genomic-assisted breeding and valuable loci to elevate rubber yield.</title>
        <authorList>
            <person name="Cheng H."/>
            <person name="Song X."/>
            <person name="Hu Y."/>
            <person name="Wu T."/>
            <person name="Yang Q."/>
            <person name="An Z."/>
            <person name="Feng S."/>
            <person name="Deng Z."/>
            <person name="Wu W."/>
            <person name="Zeng X."/>
            <person name="Tu M."/>
            <person name="Wang X."/>
            <person name="Huang H."/>
        </authorList>
    </citation>
    <scope>NUCLEOTIDE SEQUENCE</scope>
    <source>
        <strain evidence="1">MT/VB/25A 57/8</strain>
    </source>
</reference>
<dbReference type="InterPro" id="IPR042266">
    <property type="entry name" value="PPPDE_sf"/>
</dbReference>
<evidence type="ECO:0000313" key="1">
    <source>
        <dbReference type="EMBL" id="KAJ9139850.1"/>
    </source>
</evidence>
<organism evidence="1 2">
    <name type="scientific">Hevea brasiliensis</name>
    <name type="common">Para rubber tree</name>
    <name type="synonym">Siphonia brasiliensis</name>
    <dbReference type="NCBI Taxonomy" id="3981"/>
    <lineage>
        <taxon>Eukaryota</taxon>
        <taxon>Viridiplantae</taxon>
        <taxon>Streptophyta</taxon>
        <taxon>Embryophyta</taxon>
        <taxon>Tracheophyta</taxon>
        <taxon>Spermatophyta</taxon>
        <taxon>Magnoliopsida</taxon>
        <taxon>eudicotyledons</taxon>
        <taxon>Gunneridae</taxon>
        <taxon>Pentapetalae</taxon>
        <taxon>rosids</taxon>
        <taxon>fabids</taxon>
        <taxon>Malpighiales</taxon>
        <taxon>Euphorbiaceae</taxon>
        <taxon>Crotonoideae</taxon>
        <taxon>Micrandreae</taxon>
        <taxon>Hevea</taxon>
    </lineage>
</organism>